<evidence type="ECO:0000313" key="5">
    <source>
        <dbReference type="EMBL" id="TDQ39777.1"/>
    </source>
</evidence>
<dbReference type="Gene3D" id="3.40.50.2300">
    <property type="match status" value="2"/>
</dbReference>
<dbReference type="GO" id="GO:0003700">
    <property type="term" value="F:DNA-binding transcription factor activity"/>
    <property type="evidence" value="ECO:0007669"/>
    <property type="project" value="TreeGrafter"/>
</dbReference>
<organism evidence="5 6">
    <name type="scientific">Aureibacillus halotolerans</name>
    <dbReference type="NCBI Taxonomy" id="1508390"/>
    <lineage>
        <taxon>Bacteria</taxon>
        <taxon>Bacillati</taxon>
        <taxon>Bacillota</taxon>
        <taxon>Bacilli</taxon>
        <taxon>Bacillales</taxon>
        <taxon>Bacillaceae</taxon>
        <taxon>Aureibacillus</taxon>
    </lineage>
</organism>
<evidence type="ECO:0000259" key="4">
    <source>
        <dbReference type="PROSITE" id="PS50932"/>
    </source>
</evidence>
<dbReference type="EMBL" id="SNYJ01000007">
    <property type="protein sequence ID" value="TDQ39777.1"/>
    <property type="molecule type" value="Genomic_DNA"/>
</dbReference>
<protein>
    <submittedName>
        <fullName evidence="5">DNA-binding LacI/PurR family transcriptional regulator</fullName>
    </submittedName>
</protein>
<evidence type="ECO:0000256" key="1">
    <source>
        <dbReference type="ARBA" id="ARBA00023015"/>
    </source>
</evidence>
<dbReference type="Pfam" id="PF00356">
    <property type="entry name" value="LacI"/>
    <property type="match status" value="1"/>
</dbReference>
<dbReference type="PANTHER" id="PTHR30146:SF109">
    <property type="entry name" value="HTH-TYPE TRANSCRIPTIONAL REGULATOR GALS"/>
    <property type="match status" value="1"/>
</dbReference>
<gene>
    <name evidence="5" type="ORF">EV213_107144</name>
</gene>
<feature type="domain" description="HTH lacI-type" evidence="4">
    <location>
        <begin position="2"/>
        <end position="49"/>
    </location>
</feature>
<name>A0A4V3D5E5_9BACI</name>
<evidence type="ECO:0000256" key="2">
    <source>
        <dbReference type="ARBA" id="ARBA00023125"/>
    </source>
</evidence>
<dbReference type="Gene3D" id="1.10.260.40">
    <property type="entry name" value="lambda repressor-like DNA-binding domains"/>
    <property type="match status" value="1"/>
</dbReference>
<reference evidence="5 6" key="1">
    <citation type="submission" date="2019-03" db="EMBL/GenBank/DDBJ databases">
        <title>Genomic Encyclopedia of Type Strains, Phase IV (KMG-IV): sequencing the most valuable type-strain genomes for metagenomic binning, comparative biology and taxonomic classification.</title>
        <authorList>
            <person name="Goeker M."/>
        </authorList>
    </citation>
    <scope>NUCLEOTIDE SEQUENCE [LARGE SCALE GENOMIC DNA]</scope>
    <source>
        <strain evidence="5 6">DSM 28697</strain>
    </source>
</reference>
<dbReference type="RefSeq" id="WP_133580451.1">
    <property type="nucleotide sequence ID" value="NZ_SNYJ01000007.1"/>
</dbReference>
<sequence>MATLKEIAAEAGVSISTVSRVLKGDTSLQVTSKTRDTIFRVADSLGYQRKKAPTPSEMNQSPVTITVYVPFTYLESTSLKETMRGIELYCISEGFLVKTIHHAPGNFPYDTNDVFTIYLERAIEIEDAQKDNSEKFTKNTRTITHSVQIDESYALRQWCTPEMPSTVVFSSMTSSRVRDSVRDLEAKGRIKEVIQCPRDDAAESYQTTMRLLSAAQRPERIIYGNQLLALGGLRAFFDKGVQPGHETKVACLHGDANARFMLPSLTVQEMPYRLAGELLVKNLFTSDETDEFQRKIILTPKIHWYASWKEFD</sequence>
<dbReference type="PROSITE" id="PS00356">
    <property type="entry name" value="HTH_LACI_1"/>
    <property type="match status" value="1"/>
</dbReference>
<dbReference type="SMART" id="SM00354">
    <property type="entry name" value="HTH_LACI"/>
    <property type="match status" value="1"/>
</dbReference>
<dbReference type="CDD" id="cd01392">
    <property type="entry name" value="HTH_LacI"/>
    <property type="match status" value="1"/>
</dbReference>
<evidence type="ECO:0000256" key="3">
    <source>
        <dbReference type="ARBA" id="ARBA00023163"/>
    </source>
</evidence>
<dbReference type="InterPro" id="IPR010982">
    <property type="entry name" value="Lambda_DNA-bd_dom_sf"/>
</dbReference>
<evidence type="ECO:0000313" key="6">
    <source>
        <dbReference type="Proteomes" id="UP000295632"/>
    </source>
</evidence>
<proteinExistence type="predicted"/>
<dbReference type="PROSITE" id="PS50932">
    <property type="entry name" value="HTH_LACI_2"/>
    <property type="match status" value="1"/>
</dbReference>
<dbReference type="PANTHER" id="PTHR30146">
    <property type="entry name" value="LACI-RELATED TRANSCRIPTIONAL REPRESSOR"/>
    <property type="match status" value="1"/>
</dbReference>
<dbReference type="Proteomes" id="UP000295632">
    <property type="component" value="Unassembled WGS sequence"/>
</dbReference>
<dbReference type="InterPro" id="IPR000843">
    <property type="entry name" value="HTH_LacI"/>
</dbReference>
<keyword evidence="6" id="KW-1185">Reference proteome</keyword>
<dbReference type="InterPro" id="IPR028082">
    <property type="entry name" value="Peripla_BP_I"/>
</dbReference>
<dbReference type="GO" id="GO:0000976">
    <property type="term" value="F:transcription cis-regulatory region binding"/>
    <property type="evidence" value="ECO:0007669"/>
    <property type="project" value="TreeGrafter"/>
</dbReference>
<keyword evidence="2 5" id="KW-0238">DNA-binding</keyword>
<keyword evidence="1" id="KW-0805">Transcription regulation</keyword>
<dbReference type="OrthoDB" id="43195at2"/>
<dbReference type="SUPFAM" id="SSF53822">
    <property type="entry name" value="Periplasmic binding protein-like I"/>
    <property type="match status" value="1"/>
</dbReference>
<dbReference type="SUPFAM" id="SSF47413">
    <property type="entry name" value="lambda repressor-like DNA-binding domains"/>
    <property type="match status" value="1"/>
</dbReference>
<keyword evidence="3" id="KW-0804">Transcription</keyword>
<comment type="caution">
    <text evidence="5">The sequence shown here is derived from an EMBL/GenBank/DDBJ whole genome shotgun (WGS) entry which is preliminary data.</text>
</comment>
<dbReference type="AlphaFoldDB" id="A0A4V3D5E5"/>
<accession>A0A4V3D5E5</accession>